<organism evidence="2 3">
    <name type="scientific">Stylosanthes scabra</name>
    <dbReference type="NCBI Taxonomy" id="79078"/>
    <lineage>
        <taxon>Eukaryota</taxon>
        <taxon>Viridiplantae</taxon>
        <taxon>Streptophyta</taxon>
        <taxon>Embryophyta</taxon>
        <taxon>Tracheophyta</taxon>
        <taxon>Spermatophyta</taxon>
        <taxon>Magnoliopsida</taxon>
        <taxon>eudicotyledons</taxon>
        <taxon>Gunneridae</taxon>
        <taxon>Pentapetalae</taxon>
        <taxon>rosids</taxon>
        <taxon>fabids</taxon>
        <taxon>Fabales</taxon>
        <taxon>Fabaceae</taxon>
        <taxon>Papilionoideae</taxon>
        <taxon>50 kb inversion clade</taxon>
        <taxon>dalbergioids sensu lato</taxon>
        <taxon>Dalbergieae</taxon>
        <taxon>Pterocarpus clade</taxon>
        <taxon>Stylosanthes</taxon>
    </lineage>
</organism>
<dbReference type="EMBL" id="JASCZI010032124">
    <property type="protein sequence ID" value="MED6127911.1"/>
    <property type="molecule type" value="Genomic_DNA"/>
</dbReference>
<protein>
    <submittedName>
        <fullName evidence="2">Uncharacterized protein</fullName>
    </submittedName>
</protein>
<feature type="region of interest" description="Disordered" evidence="1">
    <location>
        <begin position="1"/>
        <end position="37"/>
    </location>
</feature>
<accession>A0ABU6RUV2</accession>
<evidence type="ECO:0000313" key="3">
    <source>
        <dbReference type="Proteomes" id="UP001341840"/>
    </source>
</evidence>
<reference evidence="2 3" key="1">
    <citation type="journal article" date="2023" name="Plants (Basel)">
        <title>Bridging the Gap: Combining Genomics and Transcriptomics Approaches to Understand Stylosanthes scabra, an Orphan Legume from the Brazilian Caatinga.</title>
        <authorList>
            <person name="Ferreira-Neto J.R.C."/>
            <person name="da Silva M.D."/>
            <person name="Binneck E."/>
            <person name="de Melo N.F."/>
            <person name="da Silva R.H."/>
            <person name="de Melo A.L.T.M."/>
            <person name="Pandolfi V."/>
            <person name="Bustamante F.O."/>
            <person name="Brasileiro-Vidal A.C."/>
            <person name="Benko-Iseppon A.M."/>
        </authorList>
    </citation>
    <scope>NUCLEOTIDE SEQUENCE [LARGE SCALE GENOMIC DNA]</scope>
    <source>
        <tissue evidence="2">Leaves</tissue>
    </source>
</reference>
<evidence type="ECO:0000313" key="2">
    <source>
        <dbReference type="EMBL" id="MED6127911.1"/>
    </source>
</evidence>
<dbReference type="Proteomes" id="UP001341840">
    <property type="component" value="Unassembled WGS sequence"/>
</dbReference>
<proteinExistence type="predicted"/>
<gene>
    <name evidence="2" type="ORF">PIB30_092550</name>
</gene>
<sequence length="99" mass="11142">MSSRGKGKLTKASMSSKGTKQSKKRKVSSQQPVSTGLAGCSNWADLCVQYPANQPTKFCSLMAEEQFGNIEKRNFHYERQLEIPENLQQYLEGPINKWG</sequence>
<name>A0ABU6RUV2_9FABA</name>
<comment type="caution">
    <text evidence="2">The sequence shown here is derived from an EMBL/GenBank/DDBJ whole genome shotgun (WGS) entry which is preliminary data.</text>
</comment>
<evidence type="ECO:0000256" key="1">
    <source>
        <dbReference type="SAM" id="MobiDB-lite"/>
    </source>
</evidence>
<keyword evidence="3" id="KW-1185">Reference proteome</keyword>